<dbReference type="AlphaFoldDB" id="A0AAX4JGN2"/>
<evidence type="ECO:0000256" key="10">
    <source>
        <dbReference type="ARBA" id="ARBA00047552"/>
    </source>
</evidence>
<dbReference type="Gene3D" id="1.10.730.10">
    <property type="entry name" value="Isoleucyl-tRNA Synthetase, Domain 1"/>
    <property type="match status" value="1"/>
</dbReference>
<evidence type="ECO:0000256" key="11">
    <source>
        <dbReference type="RuleBase" id="RU363035"/>
    </source>
</evidence>
<evidence type="ECO:0000256" key="6">
    <source>
        <dbReference type="ARBA" id="ARBA00022840"/>
    </source>
</evidence>
<dbReference type="Gene3D" id="3.40.50.620">
    <property type="entry name" value="HUPs"/>
    <property type="match status" value="2"/>
</dbReference>
<dbReference type="FunFam" id="3.40.50.620:FF:000236">
    <property type="entry name" value="Valine-tRNA ligase"/>
    <property type="match status" value="1"/>
</dbReference>
<dbReference type="PROSITE" id="PS00178">
    <property type="entry name" value="AA_TRNA_LIGASE_I"/>
    <property type="match status" value="1"/>
</dbReference>
<dbReference type="PRINTS" id="PR00986">
    <property type="entry name" value="TRNASYNTHVAL"/>
</dbReference>
<accession>A0AAX4JGN2</accession>
<reference evidence="14" key="1">
    <citation type="journal article" date="2024" name="BMC Genomics">
        <title>Functional annotation of a divergent genome using sequence and structure-based similarity.</title>
        <authorList>
            <person name="Svedberg D."/>
            <person name="Winiger R.R."/>
            <person name="Berg A."/>
            <person name="Sharma H."/>
            <person name="Tellgren-Roth C."/>
            <person name="Debrunner-Vossbrinck B.A."/>
            <person name="Vossbrinck C.R."/>
            <person name="Barandun J."/>
        </authorList>
    </citation>
    <scope>NUCLEOTIDE SEQUENCE</scope>
    <source>
        <strain evidence="14">Illinois isolate</strain>
    </source>
</reference>
<dbReference type="GO" id="GO:0002161">
    <property type="term" value="F:aminoacyl-tRNA deacylase activity"/>
    <property type="evidence" value="ECO:0007669"/>
    <property type="project" value="InterPro"/>
</dbReference>
<dbReference type="InterPro" id="IPR001412">
    <property type="entry name" value="aa-tRNA-synth_I_CS"/>
</dbReference>
<dbReference type="GO" id="GO:0006438">
    <property type="term" value="P:valyl-tRNA aminoacylation"/>
    <property type="evidence" value="ECO:0007669"/>
    <property type="project" value="InterPro"/>
</dbReference>
<evidence type="ECO:0000256" key="4">
    <source>
        <dbReference type="ARBA" id="ARBA00022598"/>
    </source>
</evidence>
<dbReference type="SUPFAM" id="SSF50677">
    <property type="entry name" value="ValRS/IleRS/LeuRS editing domain"/>
    <property type="match status" value="1"/>
</dbReference>
<keyword evidence="8 11" id="KW-0030">Aminoacyl-tRNA synthetase</keyword>
<organism evidence="14 15">
    <name type="scientific">Vairimorpha necatrix</name>
    <dbReference type="NCBI Taxonomy" id="6039"/>
    <lineage>
        <taxon>Eukaryota</taxon>
        <taxon>Fungi</taxon>
        <taxon>Fungi incertae sedis</taxon>
        <taxon>Microsporidia</taxon>
        <taxon>Nosematidae</taxon>
        <taxon>Vairimorpha</taxon>
    </lineage>
</organism>
<gene>
    <name evidence="14" type="ORF">VNE69_12133</name>
</gene>
<evidence type="ECO:0000256" key="3">
    <source>
        <dbReference type="ARBA" id="ARBA00013169"/>
    </source>
</evidence>
<dbReference type="CDD" id="cd00817">
    <property type="entry name" value="ValRS_core"/>
    <property type="match status" value="1"/>
</dbReference>
<dbReference type="InterPro" id="IPR009080">
    <property type="entry name" value="tRNAsynth_Ia_anticodon-bd"/>
</dbReference>
<dbReference type="SUPFAM" id="SSF52374">
    <property type="entry name" value="Nucleotidylyl transferase"/>
    <property type="match status" value="1"/>
</dbReference>
<dbReference type="InterPro" id="IPR002300">
    <property type="entry name" value="aa-tRNA-synth_Ia"/>
</dbReference>
<dbReference type="Pfam" id="PF08264">
    <property type="entry name" value="Anticodon_1"/>
    <property type="match status" value="1"/>
</dbReference>
<comment type="subcellular location">
    <subcellularLocation>
        <location evidence="1">Cytoplasm</location>
    </subcellularLocation>
</comment>
<keyword evidence="15" id="KW-1185">Reference proteome</keyword>
<evidence type="ECO:0000256" key="2">
    <source>
        <dbReference type="ARBA" id="ARBA00005594"/>
    </source>
</evidence>
<evidence type="ECO:0000256" key="5">
    <source>
        <dbReference type="ARBA" id="ARBA00022741"/>
    </source>
</evidence>
<keyword evidence="5 11" id="KW-0547">Nucleotide-binding</keyword>
<dbReference type="InterPro" id="IPR002303">
    <property type="entry name" value="Valyl-tRNA_ligase"/>
</dbReference>
<dbReference type="KEGG" id="vnx:VNE69_12133"/>
<dbReference type="EC" id="6.1.1.9" evidence="3"/>
<evidence type="ECO:0000256" key="1">
    <source>
        <dbReference type="ARBA" id="ARBA00004496"/>
    </source>
</evidence>
<sequence length="1010" mass="118899">MVTGEDRKKQKEEKKKQKMEKFLNKKISLISTKEHSKPIKLTKGYDPKKVEKKWSNLGDFSPVNKSKKFVMCMPPPNITGSLHIGHAMMVSIQDSIVRYKRLNDYSVLYLPGTDHAGIATQSVVMKQLTKSKQSENNIDRDQNKFDQVKLDNDKFDKSFNIDRDTFIKATWDWKEKYGNRIIEQFKRLGTSSDNTRMKFTMDEKMNKSVNEAFCRFYEKGLIYRENKIVNWCSKLNTTLSDIEIDHVSVKGNTIINVDGREYEFGVIYKIKYPVQYIKYNEQASQGIYQFNEDIHQFNEGFYKEDSLYSYGYVIVATTRPETILGDTALCAHPNDLRYNKYKEIIPINPITNKKMKFIFDEAVDKDFESGVLKITPAHDPVDFEIGKRHNLEQIKIFNSKNEIIINEQNKKSSLCGCKRLDARDKILEILKSRDLFIEKKPHEQTLPFCSRSNDLIEPIIKEQWWLKCEEMSKKAINVVKNEEIKIFPKESKEDWYRWFENPRDWCLSRQLWWGHRIPAYKFKESSYEELSSKDLNYTDSSYKDINYTDSSYKDINYKDSSYKSYIDKSCIDKSCIDKSYIWTIGRTKKEAVEKFNKKYNTNLDESKFEQDEDVLDTWFSSGLWPFATLGWPEETEDFSNFFPTNLLETGKDILFFWVGRMVMMSLELTNKIPFENILLHGIVRDANGRKMSKSLGNVIDPLHIIEGASLEDLLENMRSGNLSKENQKSAEEIIKKDYPNGIECCGADALRFTLLSYMNGINDIKLDIERVIGTRRFCNKIYNASIFLKKVLKENIFLNYSRDDDDDIKKDDVSNDVSINVLKDDASKDENKKYDVIHDNVIKDDVIHVIHYDKLLVWLIQKRNKVIEITHESFRDYKFMTAVQSIHKFFLYDFCDIYIEIVKKIKKEEYIKVLFIVFIDCIKIFSIYMPFITQEIYSQYFKESINETNFPEIIKINCEEIVKTNFEEILSKVKNIRNQEKEDIEVEGIEEEDIEYIKALVPHIKSINGI</sequence>
<dbReference type="EMBL" id="CP142737">
    <property type="protein sequence ID" value="WUR05148.1"/>
    <property type="molecule type" value="Genomic_DNA"/>
</dbReference>
<evidence type="ECO:0000256" key="9">
    <source>
        <dbReference type="ARBA" id="ARBA00029936"/>
    </source>
</evidence>
<dbReference type="GO" id="GO:0005829">
    <property type="term" value="C:cytosol"/>
    <property type="evidence" value="ECO:0007669"/>
    <property type="project" value="TreeGrafter"/>
</dbReference>
<dbReference type="GO" id="GO:0004832">
    <property type="term" value="F:valine-tRNA ligase activity"/>
    <property type="evidence" value="ECO:0007669"/>
    <property type="project" value="UniProtKB-EC"/>
</dbReference>
<evidence type="ECO:0000313" key="14">
    <source>
        <dbReference type="EMBL" id="WUR05148.1"/>
    </source>
</evidence>
<dbReference type="InterPro" id="IPR013155">
    <property type="entry name" value="M/V/L/I-tRNA-synth_anticd-bd"/>
</dbReference>
<keyword evidence="6 11" id="KW-0067">ATP-binding</keyword>
<evidence type="ECO:0000256" key="7">
    <source>
        <dbReference type="ARBA" id="ARBA00022917"/>
    </source>
</evidence>
<keyword evidence="4 11" id="KW-0436">Ligase</keyword>
<dbReference type="RefSeq" id="XP_065331293.1">
    <property type="nucleotide sequence ID" value="XM_065475221.1"/>
</dbReference>
<protein>
    <recommendedName>
        <fullName evidence="3">valine--tRNA ligase</fullName>
        <ecNumber evidence="3">6.1.1.9</ecNumber>
    </recommendedName>
    <alternativeName>
        <fullName evidence="9">Valyl-tRNA synthetase</fullName>
    </alternativeName>
</protein>
<feature type="domain" description="Aminoacyl-tRNA synthetase class Ia" evidence="12">
    <location>
        <begin position="52"/>
        <end position="536"/>
    </location>
</feature>
<name>A0AAX4JGN2_9MICR</name>
<evidence type="ECO:0000256" key="8">
    <source>
        <dbReference type="ARBA" id="ARBA00023146"/>
    </source>
</evidence>
<dbReference type="Pfam" id="PF00133">
    <property type="entry name" value="tRNA-synt_1"/>
    <property type="match status" value="2"/>
</dbReference>
<feature type="domain" description="Aminoacyl-tRNA synthetase class Ia" evidence="12">
    <location>
        <begin position="580"/>
        <end position="767"/>
    </location>
</feature>
<dbReference type="Proteomes" id="UP001334084">
    <property type="component" value="Chromosome 12"/>
</dbReference>
<dbReference type="GO" id="GO:0005524">
    <property type="term" value="F:ATP binding"/>
    <property type="evidence" value="ECO:0007669"/>
    <property type="project" value="UniProtKB-KW"/>
</dbReference>
<evidence type="ECO:0000259" key="12">
    <source>
        <dbReference type="Pfam" id="PF00133"/>
    </source>
</evidence>
<dbReference type="SUPFAM" id="SSF47323">
    <property type="entry name" value="Anticodon-binding domain of a subclass of class I aminoacyl-tRNA synthetases"/>
    <property type="match status" value="1"/>
</dbReference>
<dbReference type="PANTHER" id="PTHR11946:SF109">
    <property type="entry name" value="VALINE--TRNA LIGASE"/>
    <property type="match status" value="1"/>
</dbReference>
<dbReference type="NCBIfam" id="NF004349">
    <property type="entry name" value="PRK05729.1"/>
    <property type="match status" value="1"/>
</dbReference>
<dbReference type="GeneID" id="90542995"/>
<feature type="domain" description="Methionyl/Valyl/Leucyl/Isoleucyl-tRNA synthetase anticodon-binding" evidence="13">
    <location>
        <begin position="858"/>
        <end position="981"/>
    </location>
</feature>
<keyword evidence="7 11" id="KW-0648">Protein biosynthesis</keyword>
<evidence type="ECO:0000313" key="15">
    <source>
        <dbReference type="Proteomes" id="UP001334084"/>
    </source>
</evidence>
<dbReference type="PANTHER" id="PTHR11946">
    <property type="entry name" value="VALYL-TRNA SYNTHETASES"/>
    <property type="match status" value="1"/>
</dbReference>
<comment type="similarity">
    <text evidence="2 11">Belongs to the class-I aminoacyl-tRNA synthetase family.</text>
</comment>
<comment type="catalytic activity">
    <reaction evidence="10">
        <text>tRNA(Val) + L-valine + ATP = L-valyl-tRNA(Val) + AMP + diphosphate</text>
        <dbReference type="Rhea" id="RHEA:10704"/>
        <dbReference type="Rhea" id="RHEA-COMP:9672"/>
        <dbReference type="Rhea" id="RHEA-COMP:9708"/>
        <dbReference type="ChEBI" id="CHEBI:30616"/>
        <dbReference type="ChEBI" id="CHEBI:33019"/>
        <dbReference type="ChEBI" id="CHEBI:57762"/>
        <dbReference type="ChEBI" id="CHEBI:78442"/>
        <dbReference type="ChEBI" id="CHEBI:78537"/>
        <dbReference type="ChEBI" id="CHEBI:456215"/>
        <dbReference type="EC" id="6.1.1.9"/>
    </reaction>
</comment>
<dbReference type="InterPro" id="IPR014729">
    <property type="entry name" value="Rossmann-like_a/b/a_fold"/>
</dbReference>
<evidence type="ECO:0000259" key="13">
    <source>
        <dbReference type="Pfam" id="PF08264"/>
    </source>
</evidence>
<dbReference type="InterPro" id="IPR009008">
    <property type="entry name" value="Val/Leu/Ile-tRNA-synth_edit"/>
</dbReference>
<proteinExistence type="inferred from homology"/>